<dbReference type="AlphaFoldDB" id="A0A7J0G3G7"/>
<protein>
    <submittedName>
        <fullName evidence="2">Uncharacterized protein</fullName>
    </submittedName>
</protein>
<evidence type="ECO:0000313" key="3">
    <source>
        <dbReference type="Proteomes" id="UP000585474"/>
    </source>
</evidence>
<comment type="caution">
    <text evidence="2">The sequence shown here is derived from an EMBL/GenBank/DDBJ whole genome shotgun (WGS) entry which is preliminary data.</text>
</comment>
<keyword evidence="3" id="KW-1185">Reference proteome</keyword>
<dbReference type="Proteomes" id="UP000585474">
    <property type="component" value="Unassembled WGS sequence"/>
</dbReference>
<dbReference type="EMBL" id="BJWL01000017">
    <property type="protein sequence ID" value="GFZ05323.1"/>
    <property type="molecule type" value="Genomic_DNA"/>
</dbReference>
<reference evidence="2 3" key="1">
    <citation type="submission" date="2019-07" db="EMBL/GenBank/DDBJ databases">
        <title>De Novo Assembly of kiwifruit Actinidia rufa.</title>
        <authorList>
            <person name="Sugita-Konishi S."/>
            <person name="Sato K."/>
            <person name="Mori E."/>
            <person name="Abe Y."/>
            <person name="Kisaki G."/>
            <person name="Hamano K."/>
            <person name="Suezawa K."/>
            <person name="Otani M."/>
            <person name="Fukuda T."/>
            <person name="Manabe T."/>
            <person name="Gomi K."/>
            <person name="Tabuchi M."/>
            <person name="Akimitsu K."/>
            <person name="Kataoka I."/>
        </authorList>
    </citation>
    <scope>NUCLEOTIDE SEQUENCE [LARGE SCALE GENOMIC DNA]</scope>
    <source>
        <strain evidence="3">cv. Fuchu</strain>
    </source>
</reference>
<name>A0A7J0G3G7_9ERIC</name>
<evidence type="ECO:0000256" key="1">
    <source>
        <dbReference type="SAM" id="MobiDB-lite"/>
    </source>
</evidence>
<proteinExistence type="predicted"/>
<gene>
    <name evidence="2" type="ORF">Acr_17g0008950</name>
</gene>
<organism evidence="2 3">
    <name type="scientific">Actinidia rufa</name>
    <dbReference type="NCBI Taxonomy" id="165716"/>
    <lineage>
        <taxon>Eukaryota</taxon>
        <taxon>Viridiplantae</taxon>
        <taxon>Streptophyta</taxon>
        <taxon>Embryophyta</taxon>
        <taxon>Tracheophyta</taxon>
        <taxon>Spermatophyta</taxon>
        <taxon>Magnoliopsida</taxon>
        <taxon>eudicotyledons</taxon>
        <taxon>Gunneridae</taxon>
        <taxon>Pentapetalae</taxon>
        <taxon>asterids</taxon>
        <taxon>Ericales</taxon>
        <taxon>Actinidiaceae</taxon>
        <taxon>Actinidia</taxon>
    </lineage>
</organism>
<feature type="region of interest" description="Disordered" evidence="1">
    <location>
        <begin position="71"/>
        <end position="90"/>
    </location>
</feature>
<sequence>MEKHEKEIIEMRRREALTKMSAIDEFKALDEYKEAVEGAASSYFDEGFDLCKKQINILHLDLDVHDLQIDPNLVDKDEEEEKDVPDANLP</sequence>
<evidence type="ECO:0000313" key="2">
    <source>
        <dbReference type="EMBL" id="GFZ05323.1"/>
    </source>
</evidence>
<accession>A0A7J0G3G7</accession>